<evidence type="ECO:0000256" key="1">
    <source>
        <dbReference type="SAM" id="MobiDB-lite"/>
    </source>
</evidence>
<sequence length="59" mass="6110">MQAGDPIGDGIESGTGSTHQNHVMSSANKAFGGGGANAGTRPRDQSNHLSSRTPEHYRC</sequence>
<comment type="caution">
    <text evidence="2">The sequence shown here is derived from an EMBL/GenBank/DDBJ whole genome shotgun (WGS) entry which is preliminary data.</text>
</comment>
<keyword evidence="3" id="KW-1185">Reference proteome</keyword>
<accession>A0ABP7HHL6</accession>
<evidence type="ECO:0000313" key="3">
    <source>
        <dbReference type="Proteomes" id="UP001500888"/>
    </source>
</evidence>
<proteinExistence type="predicted"/>
<protein>
    <submittedName>
        <fullName evidence="2">Uncharacterized protein</fullName>
    </submittedName>
</protein>
<dbReference type="EMBL" id="BAAAZR010000001">
    <property type="protein sequence ID" value="GAA3790701.1"/>
    <property type="molecule type" value="Genomic_DNA"/>
</dbReference>
<feature type="region of interest" description="Disordered" evidence="1">
    <location>
        <begin position="1"/>
        <end position="59"/>
    </location>
</feature>
<name>A0ABP7HHL6_9ACTN</name>
<dbReference type="Proteomes" id="UP001500888">
    <property type="component" value="Unassembled WGS sequence"/>
</dbReference>
<gene>
    <name evidence="2" type="ORF">GCM10022226_07160</name>
</gene>
<reference evidence="3" key="1">
    <citation type="journal article" date="2019" name="Int. J. Syst. Evol. Microbiol.">
        <title>The Global Catalogue of Microorganisms (GCM) 10K type strain sequencing project: providing services to taxonomists for standard genome sequencing and annotation.</title>
        <authorList>
            <consortium name="The Broad Institute Genomics Platform"/>
            <consortium name="The Broad Institute Genome Sequencing Center for Infectious Disease"/>
            <person name="Wu L."/>
            <person name="Ma J."/>
        </authorList>
    </citation>
    <scope>NUCLEOTIDE SEQUENCE [LARGE SCALE GENOMIC DNA]</scope>
    <source>
        <strain evidence="3">JCM 16908</strain>
    </source>
</reference>
<feature type="compositionally biased region" description="Polar residues" evidence="1">
    <location>
        <begin position="14"/>
        <end position="26"/>
    </location>
</feature>
<organism evidence="2 3">
    <name type="scientific">Sphaerisporangium flaviroseum</name>
    <dbReference type="NCBI Taxonomy" id="509199"/>
    <lineage>
        <taxon>Bacteria</taxon>
        <taxon>Bacillati</taxon>
        <taxon>Actinomycetota</taxon>
        <taxon>Actinomycetes</taxon>
        <taxon>Streptosporangiales</taxon>
        <taxon>Streptosporangiaceae</taxon>
        <taxon>Sphaerisporangium</taxon>
    </lineage>
</organism>
<evidence type="ECO:0000313" key="2">
    <source>
        <dbReference type="EMBL" id="GAA3790701.1"/>
    </source>
</evidence>